<evidence type="ECO:0000313" key="8">
    <source>
        <dbReference type="EMBL" id="TQB69596.1"/>
    </source>
</evidence>
<feature type="transmembrane region" description="Helical" evidence="5">
    <location>
        <begin position="148"/>
        <end position="170"/>
    </location>
</feature>
<dbReference type="InterPro" id="IPR050911">
    <property type="entry name" value="DRAM/TMEM150_Autophagy_Mod"/>
</dbReference>
<feature type="transmembrane region" description="Helical" evidence="5">
    <location>
        <begin position="82"/>
        <end position="104"/>
    </location>
</feature>
<evidence type="ECO:0000256" key="5">
    <source>
        <dbReference type="SAM" id="Phobius"/>
    </source>
</evidence>
<protein>
    <recommendedName>
        <fullName evidence="7">CWH43-like N-terminal domain-containing protein</fullName>
    </recommendedName>
</protein>
<dbReference type="EMBL" id="VIFY01000145">
    <property type="protein sequence ID" value="TQB69596.1"/>
    <property type="molecule type" value="Genomic_DNA"/>
</dbReference>
<evidence type="ECO:0000256" key="1">
    <source>
        <dbReference type="ARBA" id="ARBA00004127"/>
    </source>
</evidence>
<feature type="transmembrane region" description="Helical" evidence="5">
    <location>
        <begin position="41"/>
        <end position="61"/>
    </location>
</feature>
<gene>
    <name evidence="8" type="ORF">MPDQ_001634</name>
</gene>
<reference evidence="8 9" key="1">
    <citation type="submission" date="2019-06" db="EMBL/GenBank/DDBJ databases">
        <title>Wine fermentation using esterase from Monascus purpureus.</title>
        <authorList>
            <person name="Geng C."/>
            <person name="Zhang Y."/>
        </authorList>
    </citation>
    <scope>NUCLEOTIDE SEQUENCE [LARGE SCALE GENOMIC DNA]</scope>
    <source>
        <strain evidence="8">HQ1</strain>
    </source>
</reference>
<sequence>MWLGMLLAMIGSWGAENAPVYSFMDHGQTIAYVSDIGAKGLKPLFITGGAITGVFLTLSFLCERWLRHAGQLAPNKGFFDKACAIVSIFFGIAGALGLILLAVFDTHRHPNKHRGFIIMFLIGYLVSAILICFEYLRLGLFYRSRHRVIIYSFALKVAFVIIEVALAISWVVLEGRNTGPKKNTSAVLEWIVAFIFTFYILSFAVDLFPSVRTRRRVPQGEKMVQVEENIPAAATYEHDLPTDNMDETASAANAYRGQHMA</sequence>
<feature type="signal peptide" evidence="6">
    <location>
        <begin position="1"/>
        <end position="15"/>
    </location>
</feature>
<dbReference type="InterPro" id="IPR019402">
    <property type="entry name" value="CWH43_N"/>
</dbReference>
<evidence type="ECO:0000259" key="7">
    <source>
        <dbReference type="Pfam" id="PF10277"/>
    </source>
</evidence>
<keyword evidence="4 5" id="KW-0472">Membrane</keyword>
<comment type="subcellular location">
    <subcellularLocation>
        <location evidence="1">Endomembrane system</location>
        <topology evidence="1">Multi-pass membrane protein</topology>
    </subcellularLocation>
</comment>
<comment type="caution">
    <text evidence="8">The sequence shown here is derived from an EMBL/GenBank/DDBJ whole genome shotgun (WGS) entry which is preliminary data.</text>
</comment>
<evidence type="ECO:0000256" key="4">
    <source>
        <dbReference type="ARBA" id="ARBA00023136"/>
    </source>
</evidence>
<feature type="chain" id="PRO_5021268550" description="CWH43-like N-terminal domain-containing protein" evidence="6">
    <location>
        <begin position="16"/>
        <end position="261"/>
    </location>
</feature>
<dbReference type="AlphaFoldDB" id="A0A507QM70"/>
<accession>A0A507QM70</accession>
<dbReference type="Pfam" id="PF10277">
    <property type="entry name" value="Frag1"/>
    <property type="match status" value="1"/>
</dbReference>
<dbReference type="STRING" id="5098.A0A507QM70"/>
<evidence type="ECO:0000256" key="2">
    <source>
        <dbReference type="ARBA" id="ARBA00022692"/>
    </source>
</evidence>
<feature type="transmembrane region" description="Helical" evidence="5">
    <location>
        <begin position="116"/>
        <end position="136"/>
    </location>
</feature>
<dbReference type="GO" id="GO:0012505">
    <property type="term" value="C:endomembrane system"/>
    <property type="evidence" value="ECO:0007669"/>
    <property type="project" value="UniProtKB-SubCell"/>
</dbReference>
<keyword evidence="3 5" id="KW-1133">Transmembrane helix</keyword>
<dbReference type="PANTHER" id="PTHR21324:SF2">
    <property type="entry name" value="EG:22E5.9 PROTEIN"/>
    <property type="match status" value="1"/>
</dbReference>
<dbReference type="Proteomes" id="UP000319663">
    <property type="component" value="Unassembled WGS sequence"/>
</dbReference>
<keyword evidence="2 5" id="KW-0812">Transmembrane</keyword>
<feature type="transmembrane region" description="Helical" evidence="5">
    <location>
        <begin position="190"/>
        <end position="208"/>
    </location>
</feature>
<name>A0A507QM70_MONPU</name>
<dbReference type="GO" id="GO:0005886">
    <property type="term" value="C:plasma membrane"/>
    <property type="evidence" value="ECO:0007669"/>
    <property type="project" value="TreeGrafter"/>
</dbReference>
<evidence type="ECO:0000256" key="3">
    <source>
        <dbReference type="ARBA" id="ARBA00022989"/>
    </source>
</evidence>
<evidence type="ECO:0000313" key="9">
    <source>
        <dbReference type="Proteomes" id="UP000319663"/>
    </source>
</evidence>
<dbReference type="PANTHER" id="PTHR21324">
    <property type="entry name" value="FASTING-INDUCIBLE INTEGRAL MEMBRANE PROTEIN TM6P1-RELATED"/>
    <property type="match status" value="1"/>
</dbReference>
<proteinExistence type="predicted"/>
<keyword evidence="6" id="KW-0732">Signal</keyword>
<organism evidence="8 9">
    <name type="scientific">Monascus purpureus</name>
    <name type="common">Red mold</name>
    <name type="synonym">Monascus anka</name>
    <dbReference type="NCBI Taxonomy" id="5098"/>
    <lineage>
        <taxon>Eukaryota</taxon>
        <taxon>Fungi</taxon>
        <taxon>Dikarya</taxon>
        <taxon>Ascomycota</taxon>
        <taxon>Pezizomycotina</taxon>
        <taxon>Eurotiomycetes</taxon>
        <taxon>Eurotiomycetidae</taxon>
        <taxon>Eurotiales</taxon>
        <taxon>Aspergillaceae</taxon>
        <taxon>Monascus</taxon>
    </lineage>
</organism>
<evidence type="ECO:0000256" key="6">
    <source>
        <dbReference type="SAM" id="SignalP"/>
    </source>
</evidence>
<feature type="domain" description="CWH43-like N-terminal" evidence="7">
    <location>
        <begin position="1"/>
        <end position="209"/>
    </location>
</feature>
<keyword evidence="9" id="KW-1185">Reference proteome</keyword>